<keyword evidence="2" id="KW-0813">Transport</keyword>
<dbReference type="RefSeq" id="WP_210757818.1">
    <property type="nucleotide sequence ID" value="NZ_CP060139.1"/>
</dbReference>
<keyword evidence="3" id="KW-0547">Nucleotide-binding</keyword>
<dbReference type="AlphaFoldDB" id="A0A7H0VC41"/>
<dbReference type="KEGG" id="chyd:H4K34_13005"/>
<proteinExistence type="inferred from homology"/>
<evidence type="ECO:0000256" key="4">
    <source>
        <dbReference type="ARBA" id="ARBA00022840"/>
    </source>
</evidence>
<dbReference type="PROSITE" id="PS00211">
    <property type="entry name" value="ABC_TRANSPORTER_1"/>
    <property type="match status" value="1"/>
</dbReference>
<dbReference type="CDD" id="cd03220">
    <property type="entry name" value="ABC_KpsT_Wzt"/>
    <property type="match status" value="1"/>
</dbReference>
<dbReference type="EMBL" id="CP060139">
    <property type="protein sequence ID" value="QNR23289.1"/>
    <property type="molecule type" value="Genomic_DNA"/>
</dbReference>
<reference evidence="6 7" key="1">
    <citation type="submission" date="2020-08" db="EMBL/GenBank/DDBJ databases">
        <title>Croceimicrobium hydrocarbonivorans gen. nov., sp. nov., a novel marine bacterium isolated from a bacterial consortium that degrades polyethylene terephthalate.</title>
        <authorList>
            <person name="Liu R."/>
        </authorList>
    </citation>
    <scope>NUCLEOTIDE SEQUENCE [LARGE SCALE GENOMIC DNA]</scope>
    <source>
        <strain evidence="6 7">A20-9</strain>
    </source>
</reference>
<dbReference type="InterPro" id="IPR003439">
    <property type="entry name" value="ABC_transporter-like_ATP-bd"/>
</dbReference>
<dbReference type="Pfam" id="PF00005">
    <property type="entry name" value="ABC_tran"/>
    <property type="match status" value="1"/>
</dbReference>
<evidence type="ECO:0000313" key="6">
    <source>
        <dbReference type="EMBL" id="QNR23289.1"/>
    </source>
</evidence>
<dbReference type="InterPro" id="IPR003593">
    <property type="entry name" value="AAA+_ATPase"/>
</dbReference>
<dbReference type="InterPro" id="IPR017871">
    <property type="entry name" value="ABC_transporter-like_CS"/>
</dbReference>
<dbReference type="InterPro" id="IPR027417">
    <property type="entry name" value="P-loop_NTPase"/>
</dbReference>
<gene>
    <name evidence="6" type="ORF">H4K34_13005</name>
</gene>
<dbReference type="SUPFAM" id="SSF52540">
    <property type="entry name" value="P-loop containing nucleoside triphosphate hydrolases"/>
    <property type="match status" value="1"/>
</dbReference>
<dbReference type="SMART" id="SM00382">
    <property type="entry name" value="AAA"/>
    <property type="match status" value="1"/>
</dbReference>
<evidence type="ECO:0000313" key="7">
    <source>
        <dbReference type="Proteomes" id="UP000516305"/>
    </source>
</evidence>
<accession>A0A7H0VC41</accession>
<dbReference type="PANTHER" id="PTHR46743:SF2">
    <property type="entry name" value="TEICHOIC ACIDS EXPORT ATP-BINDING PROTEIN TAGH"/>
    <property type="match status" value="1"/>
</dbReference>
<sequence length="376" mass="41870">MKKALEIQGISKQYRIAGKEHFWALDDIHLDLKQGEVLGLIGANGAGKSTLLKILSRITAPTKGQIKVHGKMASLLEVGTGFHPELSGRENIFLNGSILGMSRAAIKARFDEIVDFAGVSRFLDMPVKRYSSGMFVRLAFSVAAHLDSDILLIDEVLAVGDADFQKKCLARMEDISKAQARSIVFVSHNMGAINSLCDRVAWINQGKLQDTGAPNEMIEQYLGGLEQLNADRNPAERSDREGDGRARFQQIEVKAKDGSKLLKNGESLQLDLAWESSAQAKEIRLELHLFNSRGNYLSSFQHYLSGDQQRAQLSIPELPLMAGRFFFNAHIYLDGIRADFLGRACYFEVLSEEWQQNEVAVQRQNPGVEIKSSWQS</sequence>
<dbReference type="PROSITE" id="PS50893">
    <property type="entry name" value="ABC_TRANSPORTER_2"/>
    <property type="match status" value="1"/>
</dbReference>
<protein>
    <submittedName>
        <fullName evidence="6">ATP-binding cassette domain-containing protein</fullName>
    </submittedName>
</protein>
<keyword evidence="4 6" id="KW-0067">ATP-binding</keyword>
<dbReference type="GO" id="GO:0016020">
    <property type="term" value="C:membrane"/>
    <property type="evidence" value="ECO:0007669"/>
    <property type="project" value="InterPro"/>
</dbReference>
<dbReference type="InterPro" id="IPR050683">
    <property type="entry name" value="Bact_Polysacc_Export_ATP-bd"/>
</dbReference>
<evidence type="ECO:0000256" key="2">
    <source>
        <dbReference type="ARBA" id="ARBA00022448"/>
    </source>
</evidence>
<dbReference type="GO" id="GO:0016887">
    <property type="term" value="F:ATP hydrolysis activity"/>
    <property type="evidence" value="ECO:0007669"/>
    <property type="project" value="InterPro"/>
</dbReference>
<dbReference type="GO" id="GO:0140359">
    <property type="term" value="F:ABC-type transporter activity"/>
    <property type="evidence" value="ECO:0007669"/>
    <property type="project" value="InterPro"/>
</dbReference>
<dbReference type="Proteomes" id="UP000516305">
    <property type="component" value="Chromosome"/>
</dbReference>
<name>A0A7H0VC41_9FLAO</name>
<evidence type="ECO:0000259" key="5">
    <source>
        <dbReference type="PROSITE" id="PS50893"/>
    </source>
</evidence>
<keyword evidence="7" id="KW-1185">Reference proteome</keyword>
<dbReference type="Gene3D" id="3.40.50.300">
    <property type="entry name" value="P-loop containing nucleotide triphosphate hydrolases"/>
    <property type="match status" value="1"/>
</dbReference>
<feature type="domain" description="ABC transporter" evidence="5">
    <location>
        <begin position="5"/>
        <end position="230"/>
    </location>
</feature>
<evidence type="ECO:0000256" key="1">
    <source>
        <dbReference type="ARBA" id="ARBA00005417"/>
    </source>
</evidence>
<comment type="similarity">
    <text evidence="1">Belongs to the ABC transporter superfamily.</text>
</comment>
<evidence type="ECO:0000256" key="3">
    <source>
        <dbReference type="ARBA" id="ARBA00022741"/>
    </source>
</evidence>
<dbReference type="InterPro" id="IPR015860">
    <property type="entry name" value="ABC_transpr_TagH-like"/>
</dbReference>
<dbReference type="GO" id="GO:0005524">
    <property type="term" value="F:ATP binding"/>
    <property type="evidence" value="ECO:0007669"/>
    <property type="project" value="UniProtKB-KW"/>
</dbReference>
<dbReference type="PANTHER" id="PTHR46743">
    <property type="entry name" value="TEICHOIC ACIDS EXPORT ATP-BINDING PROTEIN TAGH"/>
    <property type="match status" value="1"/>
</dbReference>
<organism evidence="6 7">
    <name type="scientific">Croceimicrobium hydrocarbonivorans</name>
    <dbReference type="NCBI Taxonomy" id="2761580"/>
    <lineage>
        <taxon>Bacteria</taxon>
        <taxon>Pseudomonadati</taxon>
        <taxon>Bacteroidota</taxon>
        <taxon>Flavobacteriia</taxon>
        <taxon>Flavobacteriales</taxon>
        <taxon>Owenweeksiaceae</taxon>
        <taxon>Croceimicrobium</taxon>
    </lineage>
</organism>